<comment type="subcellular location">
    <subcellularLocation>
        <location evidence="4">Cell outer membrane</location>
        <topology evidence="4">Multi-pass membrane protein</topology>
    </subcellularLocation>
    <subcellularLocation>
        <location evidence="2">Cell surface</location>
    </subcellularLocation>
    <subcellularLocation>
        <location evidence="3">Periplasm</location>
    </subcellularLocation>
    <subcellularLocation>
        <location evidence="5">Secreted</location>
    </subcellularLocation>
</comment>
<feature type="region of interest" description="Disordered" evidence="16">
    <location>
        <begin position="326"/>
        <end position="379"/>
    </location>
</feature>
<keyword evidence="14" id="KW-0472">Membrane</keyword>
<dbReference type="PROSITE" id="PS51208">
    <property type="entry name" value="AUTOTRANSPORTER"/>
    <property type="match status" value="1"/>
</dbReference>
<dbReference type="SUPFAM" id="SSF103515">
    <property type="entry name" value="Autotransporter"/>
    <property type="match status" value="1"/>
</dbReference>
<reference evidence="19 20" key="1">
    <citation type="journal article" date="2017" name="Front. Cell. Infect. Microbiol.">
        <title>Whole Genome Sequence and Phylogenetic Analysis Show Helicobacter pylori Strains from Latin America Have Followed a Unique Evolution Pathway.</title>
        <authorList>
            <person name="Munoz-Ramirez Z.Y."/>
            <person name="Mendez-Tenorio A."/>
            <person name="Kato I."/>
            <person name="Bravo M.M."/>
            <person name="Rizzato C."/>
            <person name="Thorell K."/>
            <person name="Torres R.C."/>
            <person name="Aviles-Jimenez F."/>
            <person name="Camorlinga M."/>
            <person name="Canzian F."/>
            <person name="Torres J."/>
        </authorList>
    </citation>
    <scope>NUCLEOTIDE SEQUENCE [LARGE SCALE GENOMIC DNA]</scope>
    <source>
        <strain evidence="19 20">CM22347</strain>
    </source>
</reference>
<comment type="function">
    <text evidence="1">Induces vacuolation of eukaryotic cells. Causes ulceration and gastric lesions.</text>
</comment>
<evidence type="ECO:0000256" key="7">
    <source>
        <dbReference type="ARBA" id="ARBA00022452"/>
    </source>
</evidence>
<comment type="caution">
    <text evidence="19">The sequence shown here is derived from an EMBL/GenBank/DDBJ whole genome shotgun (WGS) entry which is preliminary data.</text>
</comment>
<dbReference type="GO" id="GO:0042597">
    <property type="term" value="C:periplasmic space"/>
    <property type="evidence" value="ECO:0007669"/>
    <property type="project" value="UniProtKB-SubCell"/>
</dbReference>
<proteinExistence type="predicted"/>
<keyword evidence="8" id="KW-0964">Secreted</keyword>
<feature type="compositionally biased region" description="Polar residues" evidence="16">
    <location>
        <begin position="359"/>
        <end position="379"/>
    </location>
</feature>
<keyword evidence="13" id="KW-0843">Virulence</keyword>
<evidence type="ECO:0000256" key="5">
    <source>
        <dbReference type="ARBA" id="ARBA00004613"/>
    </source>
</evidence>
<dbReference type="Proteomes" id="UP000319468">
    <property type="component" value="Unassembled WGS sequence"/>
</dbReference>
<evidence type="ECO:0000256" key="17">
    <source>
        <dbReference type="SAM" id="SignalP"/>
    </source>
</evidence>
<protein>
    <recommendedName>
        <fullName evidence="6">Vacuolating cytotoxin autotransporter</fullName>
    </recommendedName>
</protein>
<keyword evidence="11 17" id="KW-0732">Signal</keyword>
<evidence type="ECO:0000256" key="1">
    <source>
        <dbReference type="ARBA" id="ARBA00002940"/>
    </source>
</evidence>
<dbReference type="Gene3D" id="2.40.128.130">
    <property type="entry name" value="Autotransporter beta-domain"/>
    <property type="match status" value="1"/>
</dbReference>
<evidence type="ECO:0000313" key="20">
    <source>
        <dbReference type="Proteomes" id="UP000319468"/>
    </source>
</evidence>
<keyword evidence="15" id="KW-0998">Cell outer membrane</keyword>
<evidence type="ECO:0000256" key="2">
    <source>
        <dbReference type="ARBA" id="ARBA00004241"/>
    </source>
</evidence>
<evidence type="ECO:0000256" key="8">
    <source>
        <dbReference type="ARBA" id="ARBA00022525"/>
    </source>
</evidence>
<dbReference type="GO" id="GO:0090729">
    <property type="term" value="F:toxin activity"/>
    <property type="evidence" value="ECO:0007669"/>
    <property type="project" value="UniProtKB-KW"/>
</dbReference>
<keyword evidence="12" id="KW-0574">Periplasm</keyword>
<keyword evidence="7" id="KW-1134">Transmembrane beta strand</keyword>
<evidence type="ECO:0000256" key="3">
    <source>
        <dbReference type="ARBA" id="ARBA00004418"/>
    </source>
</evidence>
<feature type="domain" description="Autotransporter" evidence="18">
    <location>
        <begin position="1022"/>
        <end position="1295"/>
    </location>
</feature>
<evidence type="ECO:0000256" key="13">
    <source>
        <dbReference type="ARBA" id="ARBA00023026"/>
    </source>
</evidence>
<evidence type="ECO:0000256" key="14">
    <source>
        <dbReference type="ARBA" id="ARBA00023136"/>
    </source>
</evidence>
<dbReference type="InterPro" id="IPR006315">
    <property type="entry name" value="OM_autotransptr_brl_dom"/>
</dbReference>
<dbReference type="RefSeq" id="WP_078298613.1">
    <property type="nucleotide sequence ID" value="NZ_MUPM01000092.1"/>
</dbReference>
<evidence type="ECO:0000256" key="12">
    <source>
        <dbReference type="ARBA" id="ARBA00022764"/>
    </source>
</evidence>
<feature type="signal peptide" evidence="17">
    <location>
        <begin position="1"/>
        <end position="33"/>
    </location>
</feature>
<evidence type="ECO:0000259" key="18">
    <source>
        <dbReference type="PROSITE" id="PS51208"/>
    </source>
</evidence>
<name>A0A4Y4X6Y3_HELPX</name>
<dbReference type="EMBL" id="MUPM01000092">
    <property type="protein sequence ID" value="OOQ35242.1"/>
    <property type="molecule type" value="Genomic_DNA"/>
</dbReference>
<keyword evidence="9" id="KW-0800">Toxin</keyword>
<evidence type="ECO:0000256" key="15">
    <source>
        <dbReference type="ARBA" id="ARBA00023237"/>
    </source>
</evidence>
<feature type="chain" id="PRO_5021470600" description="Vacuolating cytotoxin autotransporter" evidence="17">
    <location>
        <begin position="34"/>
        <end position="1295"/>
    </location>
</feature>
<dbReference type="GO" id="GO:0005576">
    <property type="term" value="C:extracellular region"/>
    <property type="evidence" value="ECO:0007669"/>
    <property type="project" value="UniProtKB-SubCell"/>
</dbReference>
<evidence type="ECO:0000256" key="10">
    <source>
        <dbReference type="ARBA" id="ARBA00022692"/>
    </source>
</evidence>
<accession>A0A4Y4X6Y3</accession>
<dbReference type="InterPro" id="IPR036709">
    <property type="entry name" value="Autotransporte_beta_dom_sf"/>
</dbReference>
<dbReference type="InterPro" id="IPR005546">
    <property type="entry name" value="Autotransporte_beta"/>
</dbReference>
<sequence length="1295" mass="139688">MEIQQTHRKMNRPLVSLVLAGALISAIPQQSHAAFFTTVIIPAIVGGIATGTAVGTVSGLLGWGLKQAEEANKTPDKPDKVWRIQAGKGFNEFPNKEYDLYRSLLSSKIDGGWDWGNAATHYWVKGGQQNKLEVDMKDAVGTYKLSGLRNFTGGDLDVNMQKATLRLGQFNGNSFTSYKDSADRTTRVDFNAKNISIDNFVEINNRVGSGAGRKASSTVLTLQASEGITSSKNAEISLYDGATLNLASNSVKLMGNVWMGRLQYVGAYLAPSYSTINTSKVTGEVDFNHLTVGDKNAAQAGIIASNKTHIGTLDLWQSAGLNIIAPPEGGYKDKPNNTTSQSGAKNDKNESAKNDKQESSQNNSNTQVINPPNSAQKTEIQPTQVIDGPFAGGKDTVVNIDRINTNADGTIRVGGYKASLTTNAAHLHIGKGGVNLSNQASGRSLLVENLTGNITVDGPLRVNNQVGGYALAGSSANFEFKAGTDTKNGTATFNNDISLGRFVNLKVDAHTANFKGIDTGNGGFNTLDFSGVTGKVNINKLITASTNVAVKNFNINELIVKTNGVSVGEYTHFSEDIGSQSRINTVRLETGTRSIYSGGVKFKSGEKLVINDFYYAPWNYFDARNIKNVEITNKLAFGPQGSPWGTSKLMFNNLTLGQNAVMDYSQFSNLTIQGDFINNQGTINYLVRGGQVATLNVGNAAAMMFNNDIDSATGFYKPLIKINSAQDLIKNTEHVLLKAKIIGYGNVSTGTNGISNVNLEEQFKERLALYNNNNRMDTCVVRNTDDIKACGMAIGNQSMVNNPDNYKYLIGKAWKNIGISKTANGSKISVYYLGNSTPTENGDNTTNLPTNTTNNARSANYALVKNAPFAHSATPNLVAINQHDFGTIESVFELANRSKDIDTLYTHSGAQGRDLLQTLLIDSHDAGYARQMIDNTSTGEITKQLNAATTTLNNVASLEHKQSGLQTLSLSNAMILNSRLVNLSRRHTNHINSFAQRLQALKGQKFASLESAAEVLYQFAPKYEKPTNVWANAIGGASLNSGGNASLYGTSAGVDAYLNGEVEAIVGGFGSYGYSSFSNQANSLNSGANNANFGVYSRFFANQHEFDFEAQGALGSDQSSLNFKSALLRDLNQSYNYLAYSAAARASYGYDFAFFRNALVLKPSVGVSYNHLGSTNFKSNSQSQVALKNGTSSQHLFNANANVEARYYYGDTSYFYMNAGVLQEFAHFGSNDVASLNTFKINAARSPLSTYARAMMGGELRLAKEVFLNLGVVYLHNLISNASHFASNLGMRYSF</sequence>
<dbReference type="GO" id="GO:0009279">
    <property type="term" value="C:cell outer membrane"/>
    <property type="evidence" value="ECO:0007669"/>
    <property type="project" value="UniProtKB-SubCell"/>
</dbReference>
<evidence type="ECO:0000256" key="6">
    <source>
        <dbReference type="ARBA" id="ARBA00017817"/>
    </source>
</evidence>
<organism evidence="19 20">
    <name type="scientific">Helicobacter pylori</name>
    <name type="common">Campylobacter pylori</name>
    <dbReference type="NCBI Taxonomy" id="210"/>
    <lineage>
        <taxon>Bacteria</taxon>
        <taxon>Pseudomonadati</taxon>
        <taxon>Campylobacterota</taxon>
        <taxon>Epsilonproteobacteria</taxon>
        <taxon>Campylobacterales</taxon>
        <taxon>Helicobacteraceae</taxon>
        <taxon>Helicobacter</taxon>
    </lineage>
</organism>
<feature type="compositionally biased region" description="Basic and acidic residues" evidence="16">
    <location>
        <begin position="345"/>
        <end position="358"/>
    </location>
</feature>
<keyword evidence="10" id="KW-0812">Transmembrane</keyword>
<gene>
    <name evidence="19" type="ORF">B0X69_01145</name>
</gene>
<dbReference type="Pfam" id="PF02691">
    <property type="entry name" value="VacA"/>
    <property type="match status" value="1"/>
</dbReference>
<dbReference type="GO" id="GO:0009986">
    <property type="term" value="C:cell surface"/>
    <property type="evidence" value="ECO:0007669"/>
    <property type="project" value="UniProtKB-SubCell"/>
</dbReference>
<evidence type="ECO:0000256" key="11">
    <source>
        <dbReference type="ARBA" id="ARBA00022729"/>
    </source>
</evidence>
<evidence type="ECO:0000256" key="9">
    <source>
        <dbReference type="ARBA" id="ARBA00022656"/>
    </source>
</evidence>
<dbReference type="InterPro" id="IPR003842">
    <property type="entry name" value="Vacuolating_cytotoxin"/>
</dbReference>
<evidence type="ECO:0000256" key="16">
    <source>
        <dbReference type="SAM" id="MobiDB-lite"/>
    </source>
</evidence>
<evidence type="ECO:0000256" key="4">
    <source>
        <dbReference type="ARBA" id="ARBA00004571"/>
    </source>
</evidence>
<dbReference type="NCBIfam" id="TIGR01414">
    <property type="entry name" value="autotrans_barl"/>
    <property type="match status" value="1"/>
</dbReference>
<evidence type="ECO:0000313" key="19">
    <source>
        <dbReference type="EMBL" id="OOQ35242.1"/>
    </source>
</evidence>
<dbReference type="SMART" id="SM00869">
    <property type="entry name" value="Autotransporter"/>
    <property type="match status" value="1"/>
</dbReference>
<dbReference type="PRINTS" id="PR01656">
    <property type="entry name" value="VACCYTOTOXIN"/>
</dbReference>